<feature type="domain" description="HTH marR-type" evidence="1">
    <location>
        <begin position="29"/>
        <end position="164"/>
    </location>
</feature>
<dbReference type="InterPro" id="IPR036390">
    <property type="entry name" value="WH_DNA-bd_sf"/>
</dbReference>
<dbReference type="PROSITE" id="PS50995">
    <property type="entry name" value="HTH_MARR_2"/>
    <property type="match status" value="1"/>
</dbReference>
<dbReference type="PANTHER" id="PTHR33164">
    <property type="entry name" value="TRANSCRIPTIONAL REGULATOR, MARR FAMILY"/>
    <property type="match status" value="1"/>
</dbReference>
<dbReference type="Gene3D" id="1.10.10.10">
    <property type="entry name" value="Winged helix-like DNA-binding domain superfamily/Winged helix DNA-binding domain"/>
    <property type="match status" value="1"/>
</dbReference>
<proteinExistence type="predicted"/>
<dbReference type="InterPro" id="IPR039422">
    <property type="entry name" value="MarR/SlyA-like"/>
</dbReference>
<name>A0ABP8RXT9_9PSEU</name>
<organism evidence="2 3">
    <name type="scientific">Pseudonocardia xishanensis</name>
    <dbReference type="NCBI Taxonomy" id="630995"/>
    <lineage>
        <taxon>Bacteria</taxon>
        <taxon>Bacillati</taxon>
        <taxon>Actinomycetota</taxon>
        <taxon>Actinomycetes</taxon>
        <taxon>Pseudonocardiales</taxon>
        <taxon>Pseudonocardiaceae</taxon>
        <taxon>Pseudonocardia</taxon>
    </lineage>
</organism>
<evidence type="ECO:0000313" key="2">
    <source>
        <dbReference type="EMBL" id="GAA4553836.1"/>
    </source>
</evidence>
<sequence length="174" mass="18738">MPDVEDAIDDIADQWRRERPDLGEEGLAAMALFGRLGRLAQVAGPLVGRTFARHGMGTGDFDVLAALRRSGEPYTLTPTALARTLMLSPAAMTNRLDKLEAAGRVERKLDPDNRRSMLVSLTAAGRELVDAVVGEHVANERALLSVLTAADRARLDTLLGRLLAGWSETVGGDH</sequence>
<dbReference type="Pfam" id="PF12802">
    <property type="entry name" value="MarR_2"/>
    <property type="match status" value="1"/>
</dbReference>
<dbReference type="EMBL" id="BAABGT010000077">
    <property type="protein sequence ID" value="GAA4553836.1"/>
    <property type="molecule type" value="Genomic_DNA"/>
</dbReference>
<dbReference type="PRINTS" id="PR00598">
    <property type="entry name" value="HTHMARR"/>
</dbReference>
<dbReference type="InterPro" id="IPR000835">
    <property type="entry name" value="HTH_MarR-typ"/>
</dbReference>
<evidence type="ECO:0000313" key="3">
    <source>
        <dbReference type="Proteomes" id="UP001501598"/>
    </source>
</evidence>
<dbReference type="Proteomes" id="UP001501598">
    <property type="component" value="Unassembled WGS sequence"/>
</dbReference>
<reference evidence="3" key="1">
    <citation type="journal article" date="2019" name="Int. J. Syst. Evol. Microbiol.">
        <title>The Global Catalogue of Microorganisms (GCM) 10K type strain sequencing project: providing services to taxonomists for standard genome sequencing and annotation.</title>
        <authorList>
            <consortium name="The Broad Institute Genomics Platform"/>
            <consortium name="The Broad Institute Genome Sequencing Center for Infectious Disease"/>
            <person name="Wu L."/>
            <person name="Ma J."/>
        </authorList>
    </citation>
    <scope>NUCLEOTIDE SEQUENCE [LARGE SCALE GENOMIC DNA]</scope>
    <source>
        <strain evidence="3">JCM 17906</strain>
    </source>
</reference>
<dbReference type="InterPro" id="IPR036388">
    <property type="entry name" value="WH-like_DNA-bd_sf"/>
</dbReference>
<gene>
    <name evidence="2" type="ORF">GCM10023175_50630</name>
</gene>
<evidence type="ECO:0000259" key="1">
    <source>
        <dbReference type="PROSITE" id="PS50995"/>
    </source>
</evidence>
<keyword evidence="3" id="KW-1185">Reference proteome</keyword>
<dbReference type="SMART" id="SM00347">
    <property type="entry name" value="HTH_MARR"/>
    <property type="match status" value="1"/>
</dbReference>
<protein>
    <submittedName>
        <fullName evidence="2">MarR family transcriptional regulator</fullName>
    </submittedName>
</protein>
<dbReference type="PANTHER" id="PTHR33164:SF104">
    <property type="entry name" value="TRANSCRIPTIONAL REGULATORY PROTEIN"/>
    <property type="match status" value="1"/>
</dbReference>
<dbReference type="SUPFAM" id="SSF46785">
    <property type="entry name" value="Winged helix' DNA-binding domain"/>
    <property type="match status" value="1"/>
</dbReference>
<comment type="caution">
    <text evidence="2">The sequence shown here is derived from an EMBL/GenBank/DDBJ whole genome shotgun (WGS) entry which is preliminary data.</text>
</comment>
<accession>A0ABP8RXT9</accession>